<dbReference type="GO" id="GO:0004636">
    <property type="term" value="F:phosphoribosyl-ATP diphosphatase activity"/>
    <property type="evidence" value="ECO:0007669"/>
    <property type="project" value="UniProtKB-UniRule"/>
</dbReference>
<dbReference type="EC" id="3.6.1.31" evidence="10"/>
<evidence type="ECO:0000313" key="11">
    <source>
        <dbReference type="EMBL" id="TCT18031.1"/>
    </source>
</evidence>
<dbReference type="OrthoDB" id="9814738at2"/>
<dbReference type="NCBIfam" id="TIGR03188">
    <property type="entry name" value="histidine_hisI"/>
    <property type="match status" value="1"/>
</dbReference>
<comment type="caution">
    <text evidence="11">The sequence shown here is derived from an EMBL/GenBank/DDBJ whole genome shotgun (WGS) entry which is preliminary data.</text>
</comment>
<keyword evidence="6 10" id="KW-0547">Nucleotide-binding</keyword>
<dbReference type="FunFam" id="1.10.287.1080:FF:000002">
    <property type="entry name" value="Histidine biosynthesis bifunctional protein HisIE"/>
    <property type="match status" value="1"/>
</dbReference>
<evidence type="ECO:0000313" key="12">
    <source>
        <dbReference type="Proteomes" id="UP000295717"/>
    </source>
</evidence>
<dbReference type="CDD" id="cd11534">
    <property type="entry name" value="NTP-PPase_HisIE_like"/>
    <property type="match status" value="1"/>
</dbReference>
<keyword evidence="4 10" id="KW-0963">Cytoplasm</keyword>
<dbReference type="EMBL" id="SMAO01000015">
    <property type="protein sequence ID" value="TCT18031.1"/>
    <property type="molecule type" value="Genomic_DNA"/>
</dbReference>
<comment type="catalytic activity">
    <reaction evidence="1 10">
        <text>1-(5-phospho-beta-D-ribosyl)-ATP + H2O = 1-(5-phospho-beta-D-ribosyl)-5'-AMP + diphosphate + H(+)</text>
        <dbReference type="Rhea" id="RHEA:22828"/>
        <dbReference type="ChEBI" id="CHEBI:15377"/>
        <dbReference type="ChEBI" id="CHEBI:15378"/>
        <dbReference type="ChEBI" id="CHEBI:33019"/>
        <dbReference type="ChEBI" id="CHEBI:59457"/>
        <dbReference type="ChEBI" id="CHEBI:73183"/>
        <dbReference type="EC" id="3.6.1.31"/>
    </reaction>
</comment>
<keyword evidence="8 10" id="KW-0067">ATP-binding</keyword>
<accession>A0A4R3MSI3</accession>
<evidence type="ECO:0000256" key="1">
    <source>
        <dbReference type="ARBA" id="ARBA00001460"/>
    </source>
</evidence>
<keyword evidence="7 10" id="KW-0378">Hydrolase</keyword>
<gene>
    <name evidence="10" type="primary">hisE</name>
    <name evidence="11" type="ORF">EDC35_1156</name>
</gene>
<evidence type="ECO:0000256" key="10">
    <source>
        <dbReference type="HAMAP-Rule" id="MF_01020"/>
    </source>
</evidence>
<keyword evidence="9 10" id="KW-0368">Histidine biosynthesis</keyword>
<dbReference type="Pfam" id="PF01503">
    <property type="entry name" value="PRA-PH"/>
    <property type="match status" value="1"/>
</dbReference>
<evidence type="ECO:0000256" key="4">
    <source>
        <dbReference type="ARBA" id="ARBA00022490"/>
    </source>
</evidence>
<dbReference type="UniPathway" id="UPA00031">
    <property type="reaction ID" value="UER00007"/>
</dbReference>
<evidence type="ECO:0000256" key="8">
    <source>
        <dbReference type="ARBA" id="ARBA00022840"/>
    </source>
</evidence>
<dbReference type="Proteomes" id="UP000295717">
    <property type="component" value="Unassembled WGS sequence"/>
</dbReference>
<comment type="subcellular location">
    <subcellularLocation>
        <location evidence="2 10">Cytoplasm</location>
    </subcellularLocation>
</comment>
<organism evidence="11 12">
    <name type="scientific">Thiobaca trueperi</name>
    <dbReference type="NCBI Taxonomy" id="127458"/>
    <lineage>
        <taxon>Bacteria</taxon>
        <taxon>Pseudomonadati</taxon>
        <taxon>Pseudomonadota</taxon>
        <taxon>Gammaproteobacteria</taxon>
        <taxon>Chromatiales</taxon>
        <taxon>Chromatiaceae</taxon>
        <taxon>Thiobaca</taxon>
    </lineage>
</organism>
<evidence type="ECO:0000256" key="2">
    <source>
        <dbReference type="ARBA" id="ARBA00004496"/>
    </source>
</evidence>
<dbReference type="PANTHER" id="PTHR42945">
    <property type="entry name" value="HISTIDINE BIOSYNTHESIS BIFUNCTIONAL PROTEIN"/>
    <property type="match status" value="1"/>
</dbReference>
<dbReference type="HAMAP" id="MF_01020">
    <property type="entry name" value="HisE"/>
    <property type="match status" value="1"/>
</dbReference>
<reference evidence="11 12" key="1">
    <citation type="submission" date="2019-03" db="EMBL/GenBank/DDBJ databases">
        <title>Genomic Encyclopedia of Type Strains, Phase IV (KMG-IV): sequencing the most valuable type-strain genomes for metagenomic binning, comparative biology and taxonomic classification.</title>
        <authorList>
            <person name="Goeker M."/>
        </authorList>
    </citation>
    <scope>NUCLEOTIDE SEQUENCE [LARGE SCALE GENOMIC DNA]</scope>
    <source>
        <strain evidence="11 12">DSM 13587</strain>
    </source>
</reference>
<protein>
    <recommendedName>
        <fullName evidence="10">Phosphoribosyl-ATP pyrophosphatase</fullName>
        <shortName evidence="10">PRA-PH</shortName>
        <ecNumber evidence="10">3.6.1.31</ecNumber>
    </recommendedName>
</protein>
<dbReference type="PANTHER" id="PTHR42945:SF9">
    <property type="entry name" value="HISTIDINE BIOSYNTHESIS BIFUNCTIONAL PROTEIN HISIE"/>
    <property type="match status" value="1"/>
</dbReference>
<dbReference type="InterPro" id="IPR008179">
    <property type="entry name" value="HisE"/>
</dbReference>
<dbReference type="GO" id="GO:0000105">
    <property type="term" value="P:L-histidine biosynthetic process"/>
    <property type="evidence" value="ECO:0007669"/>
    <property type="project" value="UniProtKB-UniRule"/>
</dbReference>
<dbReference type="NCBIfam" id="NF001611">
    <property type="entry name" value="PRK00400.1-3"/>
    <property type="match status" value="1"/>
</dbReference>
<sequence length="105" mass="11553">MNDTLERLALVLEARKTADPDSSYVAKLYARGLDTILKKIGEEATETVMAGKDGVPEQIVYEVADLWFHTLVLLAHQGLGPDAVLAELERRFGLSGLEEKASRAR</sequence>
<dbReference type="GO" id="GO:0005524">
    <property type="term" value="F:ATP binding"/>
    <property type="evidence" value="ECO:0007669"/>
    <property type="project" value="UniProtKB-KW"/>
</dbReference>
<dbReference type="RefSeq" id="WP_132978672.1">
    <property type="nucleotide sequence ID" value="NZ_SMAO01000015.1"/>
</dbReference>
<proteinExistence type="inferred from homology"/>
<dbReference type="SUPFAM" id="SSF101386">
    <property type="entry name" value="all-alpha NTP pyrophosphatases"/>
    <property type="match status" value="1"/>
</dbReference>
<keyword evidence="12" id="KW-1185">Reference proteome</keyword>
<evidence type="ECO:0000256" key="3">
    <source>
        <dbReference type="ARBA" id="ARBA00005204"/>
    </source>
</evidence>
<dbReference type="InterPro" id="IPR021130">
    <property type="entry name" value="PRib-ATP_PPHydrolase-like"/>
</dbReference>
<dbReference type="GO" id="GO:0005737">
    <property type="term" value="C:cytoplasm"/>
    <property type="evidence" value="ECO:0007669"/>
    <property type="project" value="UniProtKB-SubCell"/>
</dbReference>
<evidence type="ECO:0000256" key="7">
    <source>
        <dbReference type="ARBA" id="ARBA00022801"/>
    </source>
</evidence>
<evidence type="ECO:0000256" key="6">
    <source>
        <dbReference type="ARBA" id="ARBA00022741"/>
    </source>
</evidence>
<keyword evidence="5 10" id="KW-0028">Amino-acid biosynthesis</keyword>
<evidence type="ECO:0000256" key="9">
    <source>
        <dbReference type="ARBA" id="ARBA00023102"/>
    </source>
</evidence>
<comment type="pathway">
    <text evidence="3 10">Amino-acid biosynthesis; L-histidine biosynthesis; L-histidine from 5-phospho-alpha-D-ribose 1-diphosphate: step 2/9.</text>
</comment>
<comment type="similarity">
    <text evidence="10">Belongs to the PRA-PH family.</text>
</comment>
<dbReference type="AlphaFoldDB" id="A0A4R3MSI3"/>
<name>A0A4R3MSI3_9GAMM</name>
<dbReference type="Gene3D" id="1.10.287.1080">
    <property type="entry name" value="MazG-like"/>
    <property type="match status" value="1"/>
</dbReference>
<evidence type="ECO:0000256" key="5">
    <source>
        <dbReference type="ARBA" id="ARBA00022605"/>
    </source>
</evidence>